<evidence type="ECO:0000313" key="4">
    <source>
        <dbReference type="Proteomes" id="UP000516437"/>
    </source>
</evidence>
<organism evidence="3 4">
    <name type="scientific">Morella rubra</name>
    <name type="common">Chinese bayberry</name>
    <dbReference type="NCBI Taxonomy" id="262757"/>
    <lineage>
        <taxon>Eukaryota</taxon>
        <taxon>Viridiplantae</taxon>
        <taxon>Streptophyta</taxon>
        <taxon>Embryophyta</taxon>
        <taxon>Tracheophyta</taxon>
        <taxon>Spermatophyta</taxon>
        <taxon>Magnoliopsida</taxon>
        <taxon>eudicotyledons</taxon>
        <taxon>Gunneridae</taxon>
        <taxon>Pentapetalae</taxon>
        <taxon>rosids</taxon>
        <taxon>fabids</taxon>
        <taxon>Fagales</taxon>
        <taxon>Myricaceae</taxon>
        <taxon>Morella</taxon>
    </lineage>
</organism>
<evidence type="ECO:0000313" key="3">
    <source>
        <dbReference type="EMBL" id="KAB1205386.1"/>
    </source>
</evidence>
<accession>A0A6A1UZ71</accession>
<gene>
    <name evidence="3" type="ORF">CJ030_MR7G010673</name>
</gene>
<feature type="compositionally biased region" description="Basic residues" evidence="1">
    <location>
        <begin position="373"/>
        <end position="386"/>
    </location>
</feature>
<keyword evidence="2" id="KW-0472">Membrane</keyword>
<keyword evidence="4" id="KW-1185">Reference proteome</keyword>
<feature type="compositionally biased region" description="Polar residues" evidence="1">
    <location>
        <begin position="274"/>
        <end position="285"/>
    </location>
</feature>
<keyword evidence="2" id="KW-1133">Transmembrane helix</keyword>
<evidence type="ECO:0000256" key="2">
    <source>
        <dbReference type="SAM" id="Phobius"/>
    </source>
</evidence>
<dbReference type="EMBL" id="RXIC02000025">
    <property type="protein sequence ID" value="KAB1205386.1"/>
    <property type="molecule type" value="Genomic_DNA"/>
</dbReference>
<name>A0A6A1UZ71_9ROSI</name>
<dbReference type="PANTHER" id="PTHR33868">
    <property type="entry name" value="EXPRESSED PROTEIN"/>
    <property type="match status" value="1"/>
</dbReference>
<feature type="transmembrane region" description="Helical" evidence="2">
    <location>
        <begin position="399"/>
        <end position="424"/>
    </location>
</feature>
<comment type="caution">
    <text evidence="3">The sequence shown here is derived from an EMBL/GenBank/DDBJ whole genome shotgun (WGS) entry which is preliminary data.</text>
</comment>
<dbReference type="OrthoDB" id="1920951at2759"/>
<evidence type="ECO:0000256" key="1">
    <source>
        <dbReference type="SAM" id="MobiDB-lite"/>
    </source>
</evidence>
<feature type="region of interest" description="Disordered" evidence="1">
    <location>
        <begin position="35"/>
        <end position="55"/>
    </location>
</feature>
<reference evidence="3 4" key="1">
    <citation type="journal article" date="2019" name="Plant Biotechnol. J.">
        <title>The red bayberry genome and genetic basis of sex determination.</title>
        <authorList>
            <person name="Jia H.M."/>
            <person name="Jia H.J."/>
            <person name="Cai Q.L."/>
            <person name="Wang Y."/>
            <person name="Zhao H.B."/>
            <person name="Yang W.F."/>
            <person name="Wang G.Y."/>
            <person name="Li Y.H."/>
            <person name="Zhan D.L."/>
            <person name="Shen Y.T."/>
            <person name="Niu Q.F."/>
            <person name="Chang L."/>
            <person name="Qiu J."/>
            <person name="Zhao L."/>
            <person name="Xie H.B."/>
            <person name="Fu W.Y."/>
            <person name="Jin J."/>
            <person name="Li X.W."/>
            <person name="Jiao Y."/>
            <person name="Zhou C.C."/>
            <person name="Tu T."/>
            <person name="Chai C.Y."/>
            <person name="Gao J.L."/>
            <person name="Fan L.J."/>
            <person name="van de Weg E."/>
            <person name="Wang J.Y."/>
            <person name="Gao Z.S."/>
        </authorList>
    </citation>
    <scope>NUCLEOTIDE SEQUENCE [LARGE SCALE GENOMIC DNA]</scope>
    <source>
        <tissue evidence="3">Leaves</tissue>
    </source>
</reference>
<sequence length="427" mass="48203">MAAAEVRAAWQRTANRCFVQEDAKRAPKLTCCQSSSSTSKRVDAGATDTVDRPDNPALGFTPFNKNSAFSNLSPDTIWGLQLRSNYGYQKGFTYEQLNELEAKVETLRTDIENAATTFGDVHSQKGDIIHVDDKNSESSLDMQYGLASFPMSKAPEVIQESKALYVPEFPWFVGDETEPWWRTTDKEKLVSLVWKKSQNHLHNCDLPPPQKMHVRRYQFAHIGCLDHDEALGSSFNWEARTGGISDRIHTRGCPGSEKTLGNQGASSEEGRSQYGDQSFSCSTNQEDIREGPRVSEGAFSKAELMEALCHSQTRAREAEKSAQQLYAEKEHILQLFFRQAVQLLAYKRWFQLLQLEIFNIPIRTTEMSYKARKQRAKRRKNSRQRSGKQGGPRHDITKYAFSFALGFSLVGAGLLAGWTVGWMLPPL</sequence>
<feature type="region of interest" description="Disordered" evidence="1">
    <location>
        <begin position="246"/>
        <end position="293"/>
    </location>
</feature>
<keyword evidence="2" id="KW-0812">Transmembrane</keyword>
<feature type="region of interest" description="Disordered" evidence="1">
    <location>
        <begin position="373"/>
        <end position="393"/>
    </location>
</feature>
<proteinExistence type="predicted"/>
<dbReference type="AlphaFoldDB" id="A0A6A1UZ71"/>
<protein>
    <submittedName>
        <fullName evidence="3">Uncharacterized protein</fullName>
    </submittedName>
</protein>
<dbReference type="Proteomes" id="UP000516437">
    <property type="component" value="Chromosome 7"/>
</dbReference>
<dbReference type="PANTHER" id="PTHR33868:SF2">
    <property type="entry name" value="EXPRESSED PROTEIN"/>
    <property type="match status" value="1"/>
</dbReference>